<name>A0A2P8Q8K0_9ACTN</name>
<dbReference type="EMBL" id="PYBJ01000008">
    <property type="protein sequence ID" value="PSM42577.1"/>
    <property type="molecule type" value="Genomic_DNA"/>
</dbReference>
<accession>A0A2P8Q8K0</accession>
<evidence type="ECO:0000313" key="2">
    <source>
        <dbReference type="Proteomes" id="UP000240429"/>
    </source>
</evidence>
<sequence>MTNGIFTVQVPRLCRVRADSSLDGDLFPLDNDGFLSGGHLVLPPGAEAVPGALVTPDGVSGEGATVLLGEPGAGKSTVFRSLVQGLPTWDDLALGEGADFCVWVDGPDVTAATWDMVLGRHLAGLPSVAAGQNPSSSTGNVTVVIDQADESEICNSLPTYLKLGLRGKDVGKLKLLVACRTGDYPPDLTRVLQHAFGRCSLVDLAPLSRADAVTLVDSAGVEGEQLISELVARRAGALASVPLTLELIVREYRVSRTLRGSAKELFEDAVRLLTQEYDFFRRPKSAPATTWQQRLEVAGRMAARLVLSGRRTLWHGSLLEGRPSTTDLDVGTLAGGTERTSGCQPFQVTAAVIEEVLSTGLFTASGNRRSTFRHSSLAAFLAAQHLISRSVPDAALRRLFLVGTPDQETAGIPVSLRETAAWLVALAPDRIQWLASADPESLTVHSGLVDSDNVRELIVRRLLERAADVEFGEARWELTRWVLGHPGLGRQLAPVLTLDPKDFEDWETRAKVEVALRLAEQCPSPDLAPLLLKVTADARWPAGSRAHAAKAAFVCDETLAAPALSAVLETLAPETGMDPGRDLRGVLLRLLWPRYLDTATVLDALSEPPSSDRYGMYESFVATLPTVCPDAEVPQLVTWLARVVQEDAAGASGKTHRFTEGRLVSDTVDRALSVPDAESMLPQLARIITVHILSHEKVEFPHALNPVTPDGLEPTAVRELRHALAHALLVHGLSEGQAMPYFALLVVREWEPRRRGFAEEHDPHGDRHMLLGADDFTWALRNAADFADSPELADVYARLVGLLFAPQGGEHFELAYRNQDNPAWPYLSWFYEPIRIDGELATAWRMSYRSDSPEPWPEKAKHIAAQRRLLERARLHDTDAFWLLLWNMQFDPNTGRGQQRFEDDIRDWPGYAVFTADELAHLPGCALEFLRREHDHADEWLGLGKRDKRAWAGLLALILLDREDRLDDLDADRWSVWAGAIADPWYVTSSTTWSLLLQRALANDAQAIARAMAVAARAQLNEGIPPLVLERVEANWSPLVTELWENSLAALSAVLLPDFNSAPAADAWSVSAAAFEKEHGRAALIQTWCRLLTRLLPVDSGLARSAVESALSAVEQDGVDTDMDLPALAAALLLEADGFEAWPRLERLIDASDRFSRALALKCGGRSEHGHVEVCADEAGLSTLYRWLSAVFPQEGSSRPLGVYTMTPEMEALDWRESLPATLSRRGTPEAVSHLRILTADFPTRLNLRSALVAARARCLAATWTPADLDEVVGILAGGAVTSDPATVEAELGLVEALEALQDMGSHGFRGSILLDMRQRMGSVGLPPIADLNVARDHLREIARYLYGEGGPVARRAFLAALEDARPDDGALERLRGLLAPGDDAGTS</sequence>
<dbReference type="OrthoDB" id="568465at2"/>
<dbReference type="InterPro" id="IPR027417">
    <property type="entry name" value="P-loop_NTPase"/>
</dbReference>
<protein>
    <submittedName>
        <fullName evidence="1">Uncharacterized protein</fullName>
    </submittedName>
</protein>
<organism evidence="1 2">
    <name type="scientific">Streptomyces dioscori</name>
    <dbReference type="NCBI Taxonomy" id="2109333"/>
    <lineage>
        <taxon>Bacteria</taxon>
        <taxon>Bacillati</taxon>
        <taxon>Actinomycetota</taxon>
        <taxon>Actinomycetes</taxon>
        <taxon>Kitasatosporales</taxon>
        <taxon>Streptomycetaceae</taxon>
        <taxon>Streptomyces</taxon>
        <taxon>Streptomyces aurantiacus group</taxon>
    </lineage>
</organism>
<dbReference type="SUPFAM" id="SSF52540">
    <property type="entry name" value="P-loop containing nucleoside triphosphate hydrolases"/>
    <property type="match status" value="1"/>
</dbReference>
<dbReference type="RefSeq" id="WP_107017215.1">
    <property type="nucleotide sequence ID" value="NZ_KZ679042.1"/>
</dbReference>
<reference evidence="1 2" key="1">
    <citation type="submission" date="2018-03" db="EMBL/GenBank/DDBJ databases">
        <title>Streptomyces dioscori sp. nov., a novel endophytic actinobacterium isolated from bulbil of Dioscorea bulbifera L.</title>
        <authorList>
            <person name="Zhikuan W."/>
        </authorList>
    </citation>
    <scope>NUCLEOTIDE SEQUENCE [LARGE SCALE GENOMIC DNA]</scope>
    <source>
        <strain evidence="1 2">A217</strain>
    </source>
</reference>
<comment type="caution">
    <text evidence="1">The sequence shown here is derived from an EMBL/GenBank/DDBJ whole genome shotgun (WGS) entry which is preliminary data.</text>
</comment>
<keyword evidence="2" id="KW-1185">Reference proteome</keyword>
<dbReference type="Proteomes" id="UP000240429">
    <property type="component" value="Unassembled WGS sequence"/>
</dbReference>
<evidence type="ECO:0000313" key="1">
    <source>
        <dbReference type="EMBL" id="PSM42577.1"/>
    </source>
</evidence>
<proteinExistence type="predicted"/>
<gene>
    <name evidence="1" type="ORF">C6Y14_15375</name>
</gene>